<evidence type="ECO:0000313" key="1">
    <source>
        <dbReference type="EMBL" id="ORC83563.1"/>
    </source>
</evidence>
<dbReference type="RefSeq" id="XP_028877629.1">
    <property type="nucleotide sequence ID" value="XM_029031098.1"/>
</dbReference>
<organism evidence="1 2">
    <name type="scientific">Trypanosoma theileri</name>
    <dbReference type="NCBI Taxonomy" id="67003"/>
    <lineage>
        <taxon>Eukaryota</taxon>
        <taxon>Discoba</taxon>
        <taxon>Euglenozoa</taxon>
        <taxon>Kinetoplastea</taxon>
        <taxon>Metakinetoplastina</taxon>
        <taxon>Trypanosomatida</taxon>
        <taxon>Trypanosomatidae</taxon>
        <taxon>Trypanosoma</taxon>
    </lineage>
</organism>
<comment type="caution">
    <text evidence="1">The sequence shown here is derived from an EMBL/GenBank/DDBJ whole genome shotgun (WGS) entry which is preliminary data.</text>
</comment>
<evidence type="ECO:0000313" key="2">
    <source>
        <dbReference type="Proteomes" id="UP000192257"/>
    </source>
</evidence>
<keyword evidence="2" id="KW-1185">Reference proteome</keyword>
<reference evidence="1 2" key="1">
    <citation type="submission" date="2017-03" db="EMBL/GenBank/DDBJ databases">
        <title>An alternative strategy for trypanosome survival in the mammalian bloodstream revealed through genome and transcriptome analysis of the ubiquitous bovine parasite Trypanosoma (Megatrypanum) theileri.</title>
        <authorList>
            <person name="Kelly S."/>
            <person name="Ivens A."/>
            <person name="Mott A."/>
            <person name="O'Neill E."/>
            <person name="Emms D."/>
            <person name="Macleod O."/>
            <person name="Voorheis P."/>
            <person name="Matthews J."/>
            <person name="Matthews K."/>
            <person name="Carrington M."/>
        </authorList>
    </citation>
    <scope>NUCLEOTIDE SEQUENCE [LARGE SCALE GENOMIC DNA]</scope>
    <source>
        <strain evidence="1">Edinburgh</strain>
    </source>
</reference>
<proteinExistence type="predicted"/>
<sequence length="110" mass="12571">MQKRKISTTRTLSPIRTFRPIRTHSPIRTFCPIGILVCWHPTACPTTTMCEVCLAFPWEMEVRKLCAADGQPSLPKASRGSLQRLAAPAPGCWQKKKLRRVRHPGFQRHH</sequence>
<protein>
    <submittedName>
        <fullName evidence="1">Uncharacterized protein</fullName>
    </submittedName>
</protein>
<dbReference type="VEuPathDB" id="TriTrypDB:TM35_000651250"/>
<dbReference type="Proteomes" id="UP000192257">
    <property type="component" value="Unassembled WGS sequence"/>
</dbReference>
<dbReference type="GeneID" id="39990878"/>
<accession>A0A1X0NGI9</accession>
<gene>
    <name evidence="1" type="ORF">TM35_000651250</name>
</gene>
<name>A0A1X0NGI9_9TRYP</name>
<dbReference type="AlphaFoldDB" id="A0A1X0NGI9"/>
<dbReference type="EMBL" id="NBCO01000065">
    <property type="protein sequence ID" value="ORC83563.1"/>
    <property type="molecule type" value="Genomic_DNA"/>
</dbReference>